<dbReference type="PANTHER" id="PTHR36312:SF15">
    <property type="entry name" value="THIONIN-LIKE PROTEIN"/>
    <property type="match status" value="1"/>
</dbReference>
<reference evidence="2 3" key="1">
    <citation type="submission" date="2014-04" db="EMBL/GenBank/DDBJ databases">
        <authorList>
            <consortium name="International Citrus Genome Consortium"/>
            <person name="Gmitter F."/>
            <person name="Chen C."/>
            <person name="Farmerie W."/>
            <person name="Harkins T."/>
            <person name="Desany B."/>
            <person name="Mohiuddin M."/>
            <person name="Kodira C."/>
            <person name="Borodovsky M."/>
            <person name="Lomsadze A."/>
            <person name="Burns P."/>
            <person name="Jenkins J."/>
            <person name="Prochnik S."/>
            <person name="Shu S."/>
            <person name="Chapman J."/>
            <person name="Pitluck S."/>
            <person name="Schmutz J."/>
            <person name="Rokhsar D."/>
        </authorList>
    </citation>
    <scope>NUCLEOTIDE SEQUENCE</scope>
</reference>
<dbReference type="PANTHER" id="PTHR36312">
    <property type="entry name" value="THIONIN-LIKE PROTEIN 1"/>
    <property type="match status" value="1"/>
</dbReference>
<dbReference type="Proteomes" id="UP000027120">
    <property type="component" value="Unassembled WGS sequence"/>
</dbReference>
<dbReference type="InterPro" id="IPR038975">
    <property type="entry name" value="THNL"/>
</dbReference>
<keyword evidence="1" id="KW-0732">Signal</keyword>
<evidence type="ECO:0000313" key="2">
    <source>
        <dbReference type="EMBL" id="KDO48840.1"/>
    </source>
</evidence>
<proteinExistence type="predicted"/>
<dbReference type="EMBL" id="KK785130">
    <property type="protein sequence ID" value="KDO48840.1"/>
    <property type="molecule type" value="Genomic_DNA"/>
</dbReference>
<organism evidence="2 3">
    <name type="scientific">Citrus sinensis</name>
    <name type="common">Sweet orange</name>
    <name type="synonym">Citrus aurantium var. sinensis</name>
    <dbReference type="NCBI Taxonomy" id="2711"/>
    <lineage>
        <taxon>Eukaryota</taxon>
        <taxon>Viridiplantae</taxon>
        <taxon>Streptophyta</taxon>
        <taxon>Embryophyta</taxon>
        <taxon>Tracheophyta</taxon>
        <taxon>Spermatophyta</taxon>
        <taxon>Magnoliopsida</taxon>
        <taxon>eudicotyledons</taxon>
        <taxon>Gunneridae</taxon>
        <taxon>Pentapetalae</taxon>
        <taxon>rosids</taxon>
        <taxon>malvids</taxon>
        <taxon>Sapindales</taxon>
        <taxon>Rutaceae</taxon>
        <taxon>Aurantioideae</taxon>
        <taxon>Citrus</taxon>
    </lineage>
</organism>
<evidence type="ECO:0000313" key="3">
    <source>
        <dbReference type="Proteomes" id="UP000027120"/>
    </source>
</evidence>
<dbReference type="AlphaFoldDB" id="A0A067E4P1"/>
<sequence>MEKRRADSLLVMCFVFGLLFGQSAATFSWLECYRNCLEPCMMAHKSMLYCSFKCMKKCSFSVHTLWDTHFFCELGCVSSLCIDFSTKDNSAEDKVESNCLDSCSKTCTKNYK</sequence>
<evidence type="ECO:0008006" key="4">
    <source>
        <dbReference type="Google" id="ProtNLM"/>
    </source>
</evidence>
<feature type="signal peptide" evidence="1">
    <location>
        <begin position="1"/>
        <end position="25"/>
    </location>
</feature>
<accession>A0A067E4P1</accession>
<protein>
    <recommendedName>
        <fullName evidence="4">Thionin-like protein 2</fullName>
    </recommendedName>
</protein>
<name>A0A067E4P1_CITSI</name>
<keyword evidence="3" id="KW-1185">Reference proteome</keyword>
<evidence type="ECO:0000256" key="1">
    <source>
        <dbReference type="SAM" id="SignalP"/>
    </source>
</evidence>
<feature type="chain" id="PRO_5001636072" description="Thionin-like protein 2" evidence="1">
    <location>
        <begin position="26"/>
        <end position="112"/>
    </location>
</feature>
<gene>
    <name evidence="2" type="ORF">CISIN_1g045868mg</name>
</gene>